<dbReference type="RefSeq" id="WP_236626999.1">
    <property type="nucleotide sequence ID" value="NZ_CP006019.1"/>
</dbReference>
<dbReference type="eggNOG" id="arCOG05033">
    <property type="taxonomic scope" value="Archaea"/>
</dbReference>
<dbReference type="Gene3D" id="3.20.20.370">
    <property type="entry name" value="Glycoside hydrolase/deacetylase"/>
    <property type="match status" value="1"/>
</dbReference>
<dbReference type="KEGG" id="ppac:PAP_01355"/>
<accession>A0A075LW73</accession>
<protein>
    <recommendedName>
        <fullName evidence="3">Polysaccharide deacetylase</fullName>
    </recommendedName>
</protein>
<keyword evidence="2" id="KW-1185">Reference proteome</keyword>
<evidence type="ECO:0008006" key="3">
    <source>
        <dbReference type="Google" id="ProtNLM"/>
    </source>
</evidence>
<dbReference type="GO" id="GO:0005975">
    <property type="term" value="P:carbohydrate metabolic process"/>
    <property type="evidence" value="ECO:0007669"/>
    <property type="project" value="InterPro"/>
</dbReference>
<dbReference type="HOGENOM" id="CLU_078976_0_0_2"/>
<reference evidence="2" key="1">
    <citation type="submission" date="2013-06" db="EMBL/GenBank/DDBJ databases">
        <title>Complete Genome Sequence of Hyperthermophilic Palaeococcus pacificus DY20341T, Isolated from a Deep-Sea Hydrothermal Sediments.</title>
        <authorList>
            <person name="Zeng X."/>
            <person name="Shao Z."/>
        </authorList>
    </citation>
    <scope>NUCLEOTIDE SEQUENCE [LARGE SCALE GENOMIC DNA]</scope>
    <source>
        <strain evidence="2">DY20341</strain>
    </source>
</reference>
<reference evidence="1 2" key="2">
    <citation type="journal article" date="2015" name="Genome Announc.">
        <title>Complete Genome Sequence of Hyperthermophilic Piezophilic Archaeon Palaeococcus pacificus DY20341T, Isolated from Deep-Sea Hydrothermal Sediments.</title>
        <authorList>
            <person name="Zeng X."/>
            <person name="Jebbar M."/>
            <person name="Shao Z."/>
        </authorList>
    </citation>
    <scope>NUCLEOTIDE SEQUENCE [LARGE SCALE GENOMIC DNA]</scope>
    <source>
        <strain evidence="1 2">DY20341</strain>
    </source>
</reference>
<dbReference type="SUPFAM" id="SSF88713">
    <property type="entry name" value="Glycoside hydrolase/deacetylase"/>
    <property type="match status" value="1"/>
</dbReference>
<name>A0A075LW73_9EURY</name>
<organism evidence="1 2">
    <name type="scientific">Palaeococcus pacificus DY20341</name>
    <dbReference type="NCBI Taxonomy" id="1343739"/>
    <lineage>
        <taxon>Archaea</taxon>
        <taxon>Methanobacteriati</taxon>
        <taxon>Methanobacteriota</taxon>
        <taxon>Thermococci</taxon>
        <taxon>Thermococcales</taxon>
        <taxon>Thermococcaceae</taxon>
        <taxon>Palaeococcus</taxon>
    </lineage>
</organism>
<dbReference type="EMBL" id="CP006019">
    <property type="protein sequence ID" value="AIF68713.1"/>
    <property type="molecule type" value="Genomic_DNA"/>
</dbReference>
<dbReference type="Pfam" id="PF10096">
    <property type="entry name" value="DUF2334"/>
    <property type="match status" value="1"/>
</dbReference>
<dbReference type="AlphaFoldDB" id="A0A075LW73"/>
<evidence type="ECO:0000313" key="2">
    <source>
        <dbReference type="Proteomes" id="UP000027981"/>
    </source>
</evidence>
<sequence>MMRLPKKWFIILIILAVLLSIGLVHKSEDTRKSVPFEREVSSLTTVGYDPLNEKISIVSLLRLNKSNRILKTSRKPSNPINETKVHYEKPLIFVHDVTPYYFSELKEVVQVIDLYNYSSKTVLFVIPRFDPPHYGNRWDLRENREFVLYLRRLQKRGYRIELHGYEHTYHEFNCSYDVAKEKLKNATALMSEVGFDNFAFFLPPAWALNNESIKAIREYNLTIVMPDYFILPNGSVERVWNHEYTWYIEKDDVEMRLALAERDYYNTSQRGVPFYLSIHLGVVNYGGGLKFFEEFVKWASLLGETS</sequence>
<dbReference type="InterPro" id="IPR018763">
    <property type="entry name" value="DUF2334"/>
</dbReference>
<dbReference type="GeneID" id="24841404"/>
<evidence type="ECO:0000313" key="1">
    <source>
        <dbReference type="EMBL" id="AIF68713.1"/>
    </source>
</evidence>
<proteinExistence type="predicted"/>
<dbReference type="STRING" id="1343739.PAP_01355"/>
<gene>
    <name evidence="1" type="ORF">PAP_01355</name>
</gene>
<dbReference type="Proteomes" id="UP000027981">
    <property type="component" value="Chromosome"/>
</dbReference>
<dbReference type="InterPro" id="IPR011330">
    <property type="entry name" value="Glyco_hydro/deAcase_b/a-brl"/>
</dbReference>